<dbReference type="EMBL" id="FUEG01000001">
    <property type="protein sequence ID" value="SJK98767.1"/>
    <property type="molecule type" value="Genomic_DNA"/>
</dbReference>
<evidence type="ECO:0000313" key="1">
    <source>
        <dbReference type="EMBL" id="SJK98767.1"/>
    </source>
</evidence>
<sequence length="557" mass="62590">MNMETNLHTTPSPPPAADALSCLEAFIHSIPQPVLPPEEDQSQVLGILRATRPLLDNDRDWILPNIALLEGQLPVYDTLIDRLHAAVEELETYRATIQRISKEFSSTLAPIRRLPSDVLRSVFRETQIGNFVQQLSYHPFRPTITFMHGTLTLGQVCASWRDVVVSSPELWSHIKITFPAGFTVGLGQARPLTVDKPSPLLKTILPLSRQLPLDIRFIFDRDTSSSEAAIEAFSSLLRERHRWRSVSLTLPLDLLEHLRASSGKLPCLESLTLMPPRMQMDMRSLPQGDVSDVFIDAPSLRKVVLYKRFERGSFALPSQLTHLAASFAAVHNLHTHSLLEELHLTKNHDANIAFLHRITLPNVRRLSVSSQKMLRHLCLPSLEDLTLSDHYPMPDVIVTFAHDDIEITAETLNDFIRSSHCSLTLFATKTSMVYGSNFIQETLPLLESLTSLAFEIDNVSEPSFYDILMSPNVLPNLQHLVMRLSLLGMKYISQDALSAMLASRGPHLLSVRIECPIMHNDKHVDILNTLEPLRQFGTDLRAVEARSSVGISFGNFV</sequence>
<dbReference type="OMA" id="LDIRFIF"/>
<protein>
    <submittedName>
        <fullName evidence="1">Uncharacterized protein</fullName>
    </submittedName>
</protein>
<proteinExistence type="predicted"/>
<evidence type="ECO:0000313" key="2">
    <source>
        <dbReference type="Proteomes" id="UP000219338"/>
    </source>
</evidence>
<gene>
    <name evidence="1" type="ORF">ARMOST_02036</name>
</gene>
<organism evidence="1 2">
    <name type="scientific">Armillaria ostoyae</name>
    <name type="common">Armillaria root rot fungus</name>
    <dbReference type="NCBI Taxonomy" id="47428"/>
    <lineage>
        <taxon>Eukaryota</taxon>
        <taxon>Fungi</taxon>
        <taxon>Dikarya</taxon>
        <taxon>Basidiomycota</taxon>
        <taxon>Agaricomycotina</taxon>
        <taxon>Agaricomycetes</taxon>
        <taxon>Agaricomycetidae</taxon>
        <taxon>Agaricales</taxon>
        <taxon>Marasmiineae</taxon>
        <taxon>Physalacriaceae</taxon>
        <taxon>Armillaria</taxon>
    </lineage>
</organism>
<dbReference type="SUPFAM" id="SSF52047">
    <property type="entry name" value="RNI-like"/>
    <property type="match status" value="1"/>
</dbReference>
<dbReference type="PANTHER" id="PTHR38926:SF5">
    <property type="entry name" value="F-BOX AND LEUCINE-RICH REPEAT PROTEIN 6"/>
    <property type="match status" value="1"/>
</dbReference>
<dbReference type="PANTHER" id="PTHR38926">
    <property type="entry name" value="F-BOX DOMAIN CONTAINING PROTEIN, EXPRESSED"/>
    <property type="match status" value="1"/>
</dbReference>
<dbReference type="STRING" id="47428.A0A284QQM9"/>
<dbReference type="Proteomes" id="UP000219338">
    <property type="component" value="Unassembled WGS sequence"/>
</dbReference>
<dbReference type="OrthoDB" id="3365698at2759"/>
<name>A0A284QQM9_ARMOS</name>
<accession>A0A284QQM9</accession>
<reference evidence="2" key="1">
    <citation type="journal article" date="2017" name="Nat. Ecol. Evol.">
        <title>Genome expansion and lineage-specific genetic innovations in the forest pathogenic fungi Armillaria.</title>
        <authorList>
            <person name="Sipos G."/>
            <person name="Prasanna A.N."/>
            <person name="Walter M.C."/>
            <person name="O'Connor E."/>
            <person name="Balint B."/>
            <person name="Krizsan K."/>
            <person name="Kiss B."/>
            <person name="Hess J."/>
            <person name="Varga T."/>
            <person name="Slot J."/>
            <person name="Riley R."/>
            <person name="Boka B."/>
            <person name="Rigling D."/>
            <person name="Barry K."/>
            <person name="Lee J."/>
            <person name="Mihaltcheva S."/>
            <person name="LaButti K."/>
            <person name="Lipzen A."/>
            <person name="Waldron R."/>
            <person name="Moloney N.M."/>
            <person name="Sperisen C."/>
            <person name="Kredics L."/>
            <person name="Vagvoelgyi C."/>
            <person name="Patrignani A."/>
            <person name="Fitzpatrick D."/>
            <person name="Nagy I."/>
            <person name="Doyle S."/>
            <person name="Anderson J.B."/>
            <person name="Grigoriev I.V."/>
            <person name="Gueldener U."/>
            <person name="Muensterkoetter M."/>
            <person name="Nagy L.G."/>
        </authorList>
    </citation>
    <scope>NUCLEOTIDE SEQUENCE [LARGE SCALE GENOMIC DNA]</scope>
    <source>
        <strain evidence="2">C18/9</strain>
    </source>
</reference>
<dbReference type="AlphaFoldDB" id="A0A284QQM9"/>
<keyword evidence="2" id="KW-1185">Reference proteome</keyword>